<name>E3T555_CROVB</name>
<gene>
    <name evidence="1" type="ORF">crov285</name>
</gene>
<dbReference type="GeneID" id="9887687"/>
<reference evidence="1 2" key="1">
    <citation type="journal article" date="2010" name="Proc. Natl. Acad. Sci. U.S.A.">
        <title>Giant virus with a remarkable complement of genes infects marine zooplankton.</title>
        <authorList>
            <person name="Fischer M.G."/>
            <person name="Allen M.J."/>
            <person name="Wilson W.H."/>
            <person name="Suttle C.A."/>
        </authorList>
    </citation>
    <scope>NUCLEOTIDE SEQUENCE [LARGE SCALE GENOMIC DNA]</scope>
    <source>
        <strain evidence="1 2">BV-PW1</strain>
    </source>
</reference>
<dbReference type="EMBL" id="GU244497">
    <property type="protein sequence ID" value="ADO67318.1"/>
    <property type="molecule type" value="Genomic_DNA"/>
</dbReference>
<accession>E3T555</accession>
<dbReference type="Proteomes" id="UP000029781">
    <property type="component" value="Segment"/>
</dbReference>
<organism evidence="1 2">
    <name type="scientific">Cafeteria roenbergensis virus (strain BV-PW1)</name>
    <name type="common">CroV</name>
    <dbReference type="NCBI Taxonomy" id="693272"/>
    <lineage>
        <taxon>Viruses</taxon>
        <taxon>Varidnaviria</taxon>
        <taxon>Bamfordvirae</taxon>
        <taxon>Nucleocytoviricota</taxon>
        <taxon>Megaviricetes</taxon>
        <taxon>Imitervirales</taxon>
        <taxon>Mimiviridae</taxon>
        <taxon>Aliimimivirinae</taxon>
        <taxon>Rheavirus</taxon>
        <taxon>Rheavirus sinusmexicani</taxon>
    </lineage>
</organism>
<dbReference type="KEGG" id="vg:9887687"/>
<organismHost>
    <name type="scientific">Cafeteria roenbergensis</name>
    <name type="common">Marine flagellate</name>
    <dbReference type="NCBI Taxonomy" id="33653"/>
</organismHost>
<keyword evidence="2" id="KW-1185">Reference proteome</keyword>
<protein>
    <submittedName>
        <fullName evidence="1">Uncharacterized protein</fullName>
    </submittedName>
</protein>
<sequence>MSEYSCTDSFSSVTIKDTNVETADEIVKVVKFHTASAIVYADISKELRKVVKLESVFVHGRVPQSIVDEANTYLIEAETILTNVLEIMGADLNISGSDLPKVEAMVDDAKFAVAAAEDIASKIEKVKNTSKYPAFARFVRRFLLKPSAASSVSAASAAAASSVSAASTAASSVPAASAPSVPYTVAAYDTYDAYAAHYVNKVDYCDGPAAPCVPTAVAYDASGEHVVPVPHCDPLEPLEPQTIKMPCWDL</sequence>
<proteinExistence type="predicted"/>
<dbReference type="RefSeq" id="YP_003969917.1">
    <property type="nucleotide sequence ID" value="NC_014637.1"/>
</dbReference>
<evidence type="ECO:0000313" key="2">
    <source>
        <dbReference type="Proteomes" id="UP000029781"/>
    </source>
</evidence>
<evidence type="ECO:0000313" key="1">
    <source>
        <dbReference type="EMBL" id="ADO67318.1"/>
    </source>
</evidence>